<evidence type="ECO:0000256" key="6">
    <source>
        <dbReference type="SAM" id="MobiDB-lite"/>
    </source>
</evidence>
<dbReference type="PANTHER" id="PTHR10792:SF1">
    <property type="entry name" value="RIBOSOMAL PROTEIN L24"/>
    <property type="match status" value="1"/>
</dbReference>
<dbReference type="InterPro" id="IPR038630">
    <property type="entry name" value="L24e/L24_sf"/>
</dbReference>
<organism evidence="9 11">
    <name type="scientific">Adineta steineri</name>
    <dbReference type="NCBI Taxonomy" id="433720"/>
    <lineage>
        <taxon>Eukaryota</taxon>
        <taxon>Metazoa</taxon>
        <taxon>Spiralia</taxon>
        <taxon>Gnathifera</taxon>
        <taxon>Rotifera</taxon>
        <taxon>Eurotatoria</taxon>
        <taxon>Bdelloidea</taxon>
        <taxon>Adinetida</taxon>
        <taxon>Adinetidae</taxon>
        <taxon>Adineta</taxon>
    </lineage>
</organism>
<keyword evidence="7" id="KW-1133">Transmembrane helix</keyword>
<evidence type="ECO:0000313" key="9">
    <source>
        <dbReference type="EMBL" id="CAF1233058.1"/>
    </source>
</evidence>
<dbReference type="Pfam" id="PF01246">
    <property type="entry name" value="Ribosomal_L24e"/>
    <property type="match status" value="1"/>
</dbReference>
<dbReference type="Gene3D" id="2.30.170.20">
    <property type="entry name" value="Ribosomal protein L24e"/>
    <property type="match status" value="1"/>
</dbReference>
<proteinExistence type="inferred from homology"/>
<dbReference type="GO" id="GO:0002181">
    <property type="term" value="P:cytoplasmic translation"/>
    <property type="evidence" value="ECO:0007669"/>
    <property type="project" value="TreeGrafter"/>
</dbReference>
<accession>A0A814YQR7</accession>
<dbReference type="GO" id="GO:0003735">
    <property type="term" value="F:structural constituent of ribosome"/>
    <property type="evidence" value="ECO:0007669"/>
    <property type="project" value="InterPro"/>
</dbReference>
<feature type="transmembrane region" description="Helical" evidence="7">
    <location>
        <begin position="163"/>
        <end position="179"/>
    </location>
</feature>
<evidence type="ECO:0000256" key="5">
    <source>
        <dbReference type="ARBA" id="ARBA00041213"/>
    </source>
</evidence>
<dbReference type="InterPro" id="IPR056366">
    <property type="entry name" value="Ribosomal_eL24"/>
</dbReference>
<dbReference type="SUPFAM" id="SSF57716">
    <property type="entry name" value="Glucocorticoid receptor-like (DNA-binding domain)"/>
    <property type="match status" value="1"/>
</dbReference>
<comment type="similarity">
    <text evidence="1">Belongs to the eukaryotic ribosomal protein eL24 family.</text>
</comment>
<keyword evidence="3" id="KW-0687">Ribonucleoprotein</keyword>
<gene>
    <name evidence="10" type="ORF">OKA104_LOCUS3565</name>
    <name evidence="9" type="ORF">VCS650_LOCUS27359</name>
</gene>
<dbReference type="GO" id="GO:0003729">
    <property type="term" value="F:mRNA binding"/>
    <property type="evidence" value="ECO:0007669"/>
    <property type="project" value="TreeGrafter"/>
</dbReference>
<name>A0A814YQR7_9BILA</name>
<evidence type="ECO:0000256" key="7">
    <source>
        <dbReference type="SAM" id="Phobius"/>
    </source>
</evidence>
<dbReference type="InterPro" id="IPR000988">
    <property type="entry name" value="Ribosomal_eL24-rel_N"/>
</dbReference>
<dbReference type="CDD" id="cd00472">
    <property type="entry name" value="Ribosomal_L24e_L24"/>
    <property type="match status" value="1"/>
</dbReference>
<dbReference type="Proteomes" id="UP000663881">
    <property type="component" value="Unassembled WGS sequence"/>
</dbReference>
<keyword evidence="2" id="KW-0689">Ribosomal protein</keyword>
<feature type="domain" description="Large ribosomal subunit protein eL24-related N-terminal" evidence="8">
    <location>
        <begin position="187"/>
        <end position="251"/>
    </location>
</feature>
<dbReference type="FunFam" id="2.30.170.20:FF:000002">
    <property type="entry name" value="60S ribosomal protein L24"/>
    <property type="match status" value="1"/>
</dbReference>
<keyword evidence="7" id="KW-0472">Membrane</keyword>
<evidence type="ECO:0000256" key="3">
    <source>
        <dbReference type="ARBA" id="ARBA00023274"/>
    </source>
</evidence>
<dbReference type="AlphaFoldDB" id="A0A814YQR7"/>
<dbReference type="GO" id="GO:0022625">
    <property type="term" value="C:cytosolic large ribosomal subunit"/>
    <property type="evidence" value="ECO:0007669"/>
    <property type="project" value="TreeGrafter"/>
</dbReference>
<evidence type="ECO:0000259" key="8">
    <source>
        <dbReference type="Pfam" id="PF01246"/>
    </source>
</evidence>
<keyword evidence="7" id="KW-0812">Transmembrane</keyword>
<protein>
    <recommendedName>
        <fullName evidence="4">Large ribosomal subunit protein eL24</fullName>
    </recommendedName>
    <alternativeName>
        <fullName evidence="5">60S ribosomal protein L24</fullName>
    </alternativeName>
</protein>
<evidence type="ECO:0000313" key="11">
    <source>
        <dbReference type="Proteomes" id="UP000663891"/>
    </source>
</evidence>
<feature type="region of interest" description="Disordered" evidence="6">
    <location>
        <begin position="282"/>
        <end position="344"/>
    </location>
</feature>
<evidence type="ECO:0000256" key="2">
    <source>
        <dbReference type="ARBA" id="ARBA00022980"/>
    </source>
</evidence>
<reference evidence="9" key="1">
    <citation type="submission" date="2021-02" db="EMBL/GenBank/DDBJ databases">
        <authorList>
            <person name="Nowell W R."/>
        </authorList>
    </citation>
    <scope>NUCLEOTIDE SEQUENCE</scope>
</reference>
<evidence type="ECO:0000313" key="10">
    <source>
        <dbReference type="EMBL" id="CAF3540360.1"/>
    </source>
</evidence>
<dbReference type="EMBL" id="CAJNON010000383">
    <property type="protein sequence ID" value="CAF1233058.1"/>
    <property type="molecule type" value="Genomic_DNA"/>
</dbReference>
<evidence type="ECO:0000256" key="4">
    <source>
        <dbReference type="ARBA" id="ARBA00040612"/>
    </source>
</evidence>
<evidence type="ECO:0000256" key="1">
    <source>
        <dbReference type="ARBA" id="ARBA00005647"/>
    </source>
</evidence>
<dbReference type="PANTHER" id="PTHR10792">
    <property type="entry name" value="60S RIBOSOMAL PROTEIN L24"/>
    <property type="match status" value="1"/>
</dbReference>
<dbReference type="Proteomes" id="UP000663891">
    <property type="component" value="Unassembled WGS sequence"/>
</dbReference>
<comment type="caution">
    <text evidence="9">The sequence shown here is derived from an EMBL/GenBank/DDBJ whole genome shotgun (WGS) entry which is preliminary data.</text>
</comment>
<sequence length="344" mass="40061">MFNKQQKKSTGVTSNQINTWKVRPIYGFEKQLFPNILTSFNDSIIPLKYKRTVRIDPARFIYPRDAMGNMLVPLANRNTFIPFYLPKYDSIKTRSPIWTIKNVHHSKGIAHHIGPMTYNSVNDKSQLSCQTGWTQIGRRALNIHSGFTVPFYDTRKYKQVGDSYSVCFILIYIFYILRLHRFNRAVMKLEICNYSGYKIYPGHGKRAVKTDGKIHIYLSSKCQRAADMRRNPRRVTWTVYYRRKHRKGAAEQEVKKRTRRNIKFQRAITGVTWNEILAKRNQQPEFRKAQRQDAINAAKQAKKVKAQQKKVAQPSGLKSAKPAKKPEKIQKNVPKAGPKKGTQR</sequence>
<dbReference type="Gene3D" id="6.10.250.1270">
    <property type="match status" value="1"/>
</dbReference>
<dbReference type="EMBL" id="CAJOAY010000108">
    <property type="protein sequence ID" value="CAF3540360.1"/>
    <property type="molecule type" value="Genomic_DNA"/>
</dbReference>
<dbReference type="OrthoDB" id="1727108at2759"/>